<dbReference type="InterPro" id="IPR012617">
    <property type="entry name" value="AATF_C"/>
</dbReference>
<evidence type="ECO:0000259" key="5">
    <source>
        <dbReference type="Pfam" id="PF13339"/>
    </source>
</evidence>
<feature type="region of interest" description="Disordered" evidence="3">
    <location>
        <begin position="540"/>
        <end position="564"/>
    </location>
</feature>
<feature type="compositionally biased region" description="Acidic residues" evidence="3">
    <location>
        <begin position="540"/>
        <end position="552"/>
    </location>
</feature>
<evidence type="ECO:0000313" key="6">
    <source>
        <dbReference type="EMBL" id="CAF9936926.1"/>
    </source>
</evidence>
<proteinExistence type="inferred from homology"/>
<dbReference type="PANTHER" id="PTHR15565:SF0">
    <property type="entry name" value="PROTEIN AATF"/>
    <property type="match status" value="1"/>
</dbReference>
<dbReference type="OrthoDB" id="5783963at2759"/>
<dbReference type="InterPro" id="IPR025160">
    <property type="entry name" value="AATF"/>
</dbReference>
<feature type="domain" description="AATF leucine zipper-containing" evidence="5">
    <location>
        <begin position="252"/>
        <end position="371"/>
    </location>
</feature>
<feature type="region of interest" description="Disordered" evidence="3">
    <location>
        <begin position="1"/>
        <end position="227"/>
    </location>
</feature>
<dbReference type="PANTHER" id="PTHR15565">
    <property type="entry name" value="AATF PROTEIN APOPTOSIS ANTAGONIZING TRANSCRIPTION FACTOR"/>
    <property type="match status" value="1"/>
</dbReference>
<dbReference type="GO" id="GO:0005730">
    <property type="term" value="C:nucleolus"/>
    <property type="evidence" value="ECO:0007669"/>
    <property type="project" value="TreeGrafter"/>
</dbReference>
<comment type="similarity">
    <text evidence="1">Belongs to the AATF family.</text>
</comment>
<evidence type="ECO:0000256" key="1">
    <source>
        <dbReference type="ARBA" id="ARBA00008966"/>
    </source>
</evidence>
<accession>A0A8H3G2L8</accession>
<feature type="compositionally biased region" description="Acidic residues" evidence="3">
    <location>
        <begin position="26"/>
        <end position="39"/>
    </location>
</feature>
<evidence type="ECO:0000259" key="4">
    <source>
        <dbReference type="Pfam" id="PF08164"/>
    </source>
</evidence>
<protein>
    <recommendedName>
        <fullName evidence="2">Protein BFR2</fullName>
    </recommendedName>
</protein>
<sequence>MAKGKTSKSWAEQLAGLEDPAPKELDPEDDAGQFEEENASDSGGGHEEDVAEGRQHYVDVGKSKLRQPNDIDLWPQYTGTSVSRDNLLETESEKDPFGSHSEQEESESDEYADPDQDLDEQQSDADEEIDSDEAFESGDEEKFAKFAFRDSQTLRANGKEKEIPDEADDLEDGGSEDDDKDDEIDNLESAADDEEEKVDSDDVDMEDEDSDNTSINNGPTEPKVDDRAALRKMMAEEQKTVARSLSKAAKADVAKGRAIKRQRTTFDSLLNTRIKLQKALVATNSMDTSATGSNDHPKAIEAAETAALRLWDTLSELRSSLQPSTSKGLSLIPTTSSTHSRLSSTLWKKMQEYEAVNIPKRRSNLTKWSHKTNPSAALPRAGKFAQTPSQQPLTSVLDQHLSGTNAEKLVAKTRVPRSCAPLQASSRIPSDPAIYDDADFYTLLLRELVDQRMADSASMTTGHLSTGTANGVALPSSRQFKVKKPVDTKASKGRKMRYTIHEKLQNFMAPEDLGSWGERQRGELFGSLFGRKVRLGEDDGVDVEEEVEDGDKDGEAGVGLRLFG</sequence>
<feature type="compositionally biased region" description="Acidic residues" evidence="3">
    <location>
        <begin position="165"/>
        <end position="211"/>
    </location>
</feature>
<keyword evidence="7" id="KW-1185">Reference proteome</keyword>
<dbReference type="Proteomes" id="UP000664203">
    <property type="component" value="Unassembled WGS sequence"/>
</dbReference>
<feature type="domain" description="Apoptosis-antagonizing transcription factor C-terminal" evidence="4">
    <location>
        <begin position="441"/>
        <end position="529"/>
    </location>
</feature>
<dbReference type="EMBL" id="CAJPDR010000457">
    <property type="protein sequence ID" value="CAF9936926.1"/>
    <property type="molecule type" value="Genomic_DNA"/>
</dbReference>
<evidence type="ECO:0000256" key="2">
    <source>
        <dbReference type="ARBA" id="ARBA00013850"/>
    </source>
</evidence>
<reference evidence="6" key="1">
    <citation type="submission" date="2021-03" db="EMBL/GenBank/DDBJ databases">
        <authorList>
            <person name="Tagirdzhanova G."/>
        </authorList>
    </citation>
    <scope>NUCLEOTIDE SEQUENCE</scope>
</reference>
<dbReference type="Pfam" id="PF13339">
    <property type="entry name" value="AATF-Che1"/>
    <property type="match status" value="1"/>
</dbReference>
<feature type="compositionally biased region" description="Basic and acidic residues" evidence="3">
    <location>
        <begin position="91"/>
        <end position="103"/>
    </location>
</feature>
<dbReference type="AlphaFoldDB" id="A0A8H3G2L8"/>
<name>A0A8H3G2L8_9LECA</name>
<evidence type="ECO:0000313" key="7">
    <source>
        <dbReference type="Proteomes" id="UP000664203"/>
    </source>
</evidence>
<feature type="compositionally biased region" description="Acidic residues" evidence="3">
    <location>
        <begin position="104"/>
        <end position="139"/>
    </location>
</feature>
<evidence type="ECO:0000256" key="3">
    <source>
        <dbReference type="SAM" id="MobiDB-lite"/>
    </source>
</evidence>
<comment type="caution">
    <text evidence="6">The sequence shown here is derived from an EMBL/GenBank/DDBJ whole genome shotgun (WGS) entry which is preliminary data.</text>
</comment>
<gene>
    <name evidence="6" type="primary">BFR2</name>
    <name evidence="6" type="ORF">ALECFALPRED_007008</name>
</gene>
<dbReference type="InterPro" id="IPR039223">
    <property type="entry name" value="AATF/Bfr2"/>
</dbReference>
<dbReference type="Pfam" id="PF08164">
    <property type="entry name" value="TRAUB"/>
    <property type="match status" value="1"/>
</dbReference>
<organism evidence="6 7">
    <name type="scientific">Alectoria fallacina</name>
    <dbReference type="NCBI Taxonomy" id="1903189"/>
    <lineage>
        <taxon>Eukaryota</taxon>
        <taxon>Fungi</taxon>
        <taxon>Dikarya</taxon>
        <taxon>Ascomycota</taxon>
        <taxon>Pezizomycotina</taxon>
        <taxon>Lecanoromycetes</taxon>
        <taxon>OSLEUM clade</taxon>
        <taxon>Lecanoromycetidae</taxon>
        <taxon>Lecanorales</taxon>
        <taxon>Lecanorineae</taxon>
        <taxon>Parmeliaceae</taxon>
        <taxon>Alectoria</taxon>
    </lineage>
</organism>
<feature type="compositionally biased region" description="Basic and acidic residues" evidence="3">
    <location>
        <begin position="44"/>
        <end position="62"/>
    </location>
</feature>